<protein>
    <submittedName>
        <fullName evidence="1">Uncharacterized protein</fullName>
    </submittedName>
</protein>
<reference evidence="1 2" key="1">
    <citation type="submission" date="2017-10" db="EMBL/GenBank/DDBJ databases">
        <title>Extensive intraspecific genome diversity in a model arbuscular mycorrhizal fungus.</title>
        <authorList>
            <person name="Chen E.C.H."/>
            <person name="Morin E."/>
            <person name="Baudet D."/>
            <person name="Noel J."/>
            <person name="Ndikumana S."/>
            <person name="Charron P."/>
            <person name="St-Onge C."/>
            <person name="Giorgi J."/>
            <person name="Grigoriev I.V."/>
            <person name="Roux C."/>
            <person name="Martin F.M."/>
            <person name="Corradi N."/>
        </authorList>
    </citation>
    <scope>NUCLEOTIDE SEQUENCE [LARGE SCALE GENOMIC DNA]</scope>
    <source>
        <strain evidence="1 2">A1</strain>
    </source>
</reference>
<name>A0A2N0SEP0_9GLOM</name>
<comment type="caution">
    <text evidence="1">The sequence shown here is derived from an EMBL/GenBank/DDBJ whole genome shotgun (WGS) entry which is preliminary data.</text>
</comment>
<reference evidence="1 2" key="2">
    <citation type="submission" date="2017-10" db="EMBL/GenBank/DDBJ databases">
        <title>Genome analyses suggest a sexual origin of heterokaryosis in a supposedly ancient asexual fungus.</title>
        <authorList>
            <person name="Corradi N."/>
            <person name="Sedzielewska K."/>
            <person name="Noel J."/>
            <person name="Charron P."/>
            <person name="Farinelli L."/>
            <person name="Marton T."/>
            <person name="Kruger M."/>
            <person name="Pelin A."/>
            <person name="Brachmann A."/>
            <person name="Corradi N."/>
        </authorList>
    </citation>
    <scope>NUCLEOTIDE SEQUENCE [LARGE SCALE GENOMIC DNA]</scope>
    <source>
        <strain evidence="1 2">A1</strain>
    </source>
</reference>
<dbReference type="EMBL" id="LLXH01000066">
    <property type="protein sequence ID" value="PKC74025.1"/>
    <property type="molecule type" value="Genomic_DNA"/>
</dbReference>
<dbReference type="Proteomes" id="UP000232688">
    <property type="component" value="Unassembled WGS sequence"/>
</dbReference>
<dbReference type="VEuPathDB" id="FungiDB:RhiirA1_450474"/>
<dbReference type="AlphaFoldDB" id="A0A2N0SEP0"/>
<evidence type="ECO:0000313" key="1">
    <source>
        <dbReference type="EMBL" id="PKC74025.1"/>
    </source>
</evidence>
<accession>A0A2N0SEP0</accession>
<sequence length="55" mass="6253">MEYVDNGTLLFLTSILMNGCAKLGFTIVLPSTESNDAIYLFDIIPYIDPKSFRYK</sequence>
<organism evidence="1 2">
    <name type="scientific">Rhizophagus irregularis</name>
    <dbReference type="NCBI Taxonomy" id="588596"/>
    <lineage>
        <taxon>Eukaryota</taxon>
        <taxon>Fungi</taxon>
        <taxon>Fungi incertae sedis</taxon>
        <taxon>Mucoromycota</taxon>
        <taxon>Glomeromycotina</taxon>
        <taxon>Glomeromycetes</taxon>
        <taxon>Glomerales</taxon>
        <taxon>Glomeraceae</taxon>
        <taxon>Rhizophagus</taxon>
    </lineage>
</organism>
<gene>
    <name evidence="1" type="ORF">RhiirA1_450474</name>
</gene>
<proteinExistence type="predicted"/>
<evidence type="ECO:0000313" key="2">
    <source>
        <dbReference type="Proteomes" id="UP000232688"/>
    </source>
</evidence>